<organism evidence="2 3">
    <name type="scientific">Pedobacter africanus</name>
    <dbReference type="NCBI Taxonomy" id="151894"/>
    <lineage>
        <taxon>Bacteria</taxon>
        <taxon>Pseudomonadati</taxon>
        <taxon>Bacteroidota</taxon>
        <taxon>Sphingobacteriia</taxon>
        <taxon>Sphingobacteriales</taxon>
        <taxon>Sphingobacteriaceae</taxon>
        <taxon>Pedobacter</taxon>
    </lineage>
</organism>
<sequence>MERICTLIFATLIATLALTQQVNAQDCQSSKDLETLPGKQIDAAHCEWPQEKAHWLDALGTAANKSAANAILTKIEMLEKQSRSHYNLRGCVLKTAFSGNTPTLIAGKYPLASYDLNLGCYEYICVKNKMIVNSEYANVFRAYVNRYTGIETAFSFQDEAYYYETPKKYNGQFIALYNFIKMGASKNVNSGKGFYQDIPETSVKDGDRSIYMTRHWYFNKPGMLSFVPVTRKEYLEALLVYYERERLLIADKIKEIEVECAGMMKDPRKYPQLYENGKRNLIVRKAKYPDWQQRIETKKAIVQKALKENTAEWLAQPAVVKPKAEVFSWKKNYGPGQNENVSIDTYNADTKEDAQRTGAFTFSGFWDNKGGAVLYKYNPDYFKGSEKKPAKPYMIALTYRYVKTTLGKNLVENFTQNFDFDAIRNMLE</sequence>
<feature type="signal peptide" evidence="1">
    <location>
        <begin position="1"/>
        <end position="24"/>
    </location>
</feature>
<dbReference type="Proteomes" id="UP000192756">
    <property type="component" value="Unassembled WGS sequence"/>
</dbReference>
<proteinExistence type="predicted"/>
<dbReference type="AlphaFoldDB" id="A0A1W1Z130"/>
<dbReference type="OrthoDB" id="640929at2"/>
<evidence type="ECO:0000313" key="3">
    <source>
        <dbReference type="Proteomes" id="UP000192756"/>
    </source>
</evidence>
<reference evidence="3" key="1">
    <citation type="submission" date="2017-04" db="EMBL/GenBank/DDBJ databases">
        <authorList>
            <person name="Varghese N."/>
            <person name="Submissions S."/>
        </authorList>
    </citation>
    <scope>NUCLEOTIDE SEQUENCE [LARGE SCALE GENOMIC DNA]</scope>
    <source>
        <strain evidence="3">DSM 12126</strain>
    </source>
</reference>
<dbReference type="RefSeq" id="WP_084236702.1">
    <property type="nucleotide sequence ID" value="NZ_FWXT01000001.1"/>
</dbReference>
<protein>
    <submittedName>
        <fullName evidence="2">Uncharacterized protein</fullName>
    </submittedName>
</protein>
<feature type="chain" id="PRO_5013184538" evidence="1">
    <location>
        <begin position="25"/>
        <end position="428"/>
    </location>
</feature>
<gene>
    <name evidence="2" type="ORF">SAMN04488524_0352</name>
</gene>
<accession>A0A1W1Z130</accession>
<name>A0A1W1Z130_9SPHI</name>
<keyword evidence="1" id="KW-0732">Signal</keyword>
<dbReference type="STRING" id="151894.SAMN04488524_0352"/>
<dbReference type="EMBL" id="FWXT01000001">
    <property type="protein sequence ID" value="SMC42165.1"/>
    <property type="molecule type" value="Genomic_DNA"/>
</dbReference>
<evidence type="ECO:0000256" key="1">
    <source>
        <dbReference type="SAM" id="SignalP"/>
    </source>
</evidence>
<evidence type="ECO:0000313" key="2">
    <source>
        <dbReference type="EMBL" id="SMC42165.1"/>
    </source>
</evidence>
<keyword evidence="3" id="KW-1185">Reference proteome</keyword>